<gene>
    <name evidence="3" type="ORF">Lysil_1183</name>
</gene>
<evidence type="ECO:0000313" key="4">
    <source>
        <dbReference type="Proteomes" id="UP000236220"/>
    </source>
</evidence>
<feature type="signal peptide" evidence="1">
    <location>
        <begin position="1"/>
        <end position="24"/>
    </location>
</feature>
<sequence length="326" mass="33545">MKLRTFLLWCLLAVSALAAPSAFAATTCTASAPDIVVSGYDGTAQAAANTNVTVTCNTGVTSLFDGTAYVTLCLYVGNTPRTLQNGSNSLSYDLYTSAGTVWQGNSASPPAQQIFKLSYPVGGFIGSNVSGSGQVTVPITARIPAQSGLAAGTYTQALTANTSEYQSSEPAFFGGGSSQPASCKGGSAGPTFPFNVSANVAPRCVIKTATDLAFGSVPGFITTNVDQTSVVTINCINATAWTAGLNNGINASGTTRRMTDGLGNFVTYELYRDSTRSQRWGNTVNTDTVAGTGTGFDQAVTVYGRVPVQTATPGSYTDTITVTVTY</sequence>
<dbReference type="InterPro" id="IPR053167">
    <property type="entry name" value="Spore_coat_component"/>
</dbReference>
<feature type="chain" id="PRO_5014395796" evidence="1">
    <location>
        <begin position="25"/>
        <end position="326"/>
    </location>
</feature>
<name>A0A2K1Q3F6_9GAMM</name>
<keyword evidence="4" id="KW-1185">Reference proteome</keyword>
<keyword evidence="3" id="KW-0167">Capsid protein</keyword>
<evidence type="ECO:0000259" key="2">
    <source>
        <dbReference type="Pfam" id="PF05229"/>
    </source>
</evidence>
<dbReference type="InterPro" id="IPR007893">
    <property type="entry name" value="Spore_coat_U/FanG"/>
</dbReference>
<dbReference type="SMART" id="SM00972">
    <property type="entry name" value="SCPU"/>
    <property type="match status" value="2"/>
</dbReference>
<feature type="domain" description="Spore coat protein U/FanG" evidence="2">
    <location>
        <begin position="21"/>
        <end position="160"/>
    </location>
</feature>
<reference evidence="3 4" key="1">
    <citation type="submission" date="2017-08" db="EMBL/GenBank/DDBJ databases">
        <title>Lysobacter sylvestris genome.</title>
        <authorList>
            <person name="Zhang D.-C."/>
            <person name="Albuquerque L."/>
            <person name="Franca L."/>
            <person name="Froufe H.J.C."/>
            <person name="Barroso C."/>
            <person name="Egas C."/>
            <person name="Da Costa M."/>
            <person name="Margesin R."/>
        </authorList>
    </citation>
    <scope>NUCLEOTIDE SEQUENCE [LARGE SCALE GENOMIC DNA]</scope>
    <source>
        <strain evidence="3 4">AM20-91</strain>
    </source>
</reference>
<dbReference type="OrthoDB" id="8588792at2"/>
<proteinExistence type="predicted"/>
<dbReference type="PANTHER" id="PTHR37089:SF4">
    <property type="entry name" value="EXPORTED PROTEIN"/>
    <property type="match status" value="1"/>
</dbReference>
<keyword evidence="1" id="KW-0732">Signal</keyword>
<dbReference type="AlphaFoldDB" id="A0A2K1Q3F6"/>
<comment type="caution">
    <text evidence="3">The sequence shown here is derived from an EMBL/GenBank/DDBJ whole genome shotgun (WGS) entry which is preliminary data.</text>
</comment>
<protein>
    <submittedName>
        <fullName evidence="3">Spore Coat Protein U</fullName>
    </submittedName>
</protein>
<organism evidence="3 4">
    <name type="scientific">Solilutibacter silvestris</name>
    <dbReference type="NCBI Taxonomy" id="1645665"/>
    <lineage>
        <taxon>Bacteria</taxon>
        <taxon>Pseudomonadati</taxon>
        <taxon>Pseudomonadota</taxon>
        <taxon>Gammaproteobacteria</taxon>
        <taxon>Lysobacterales</taxon>
        <taxon>Lysobacteraceae</taxon>
        <taxon>Solilutibacter</taxon>
    </lineage>
</organism>
<evidence type="ECO:0000256" key="1">
    <source>
        <dbReference type="SAM" id="SignalP"/>
    </source>
</evidence>
<keyword evidence="3" id="KW-0946">Virion</keyword>
<dbReference type="RefSeq" id="WP_103074591.1">
    <property type="nucleotide sequence ID" value="NZ_NPZB01000001.1"/>
</dbReference>
<dbReference type="PANTHER" id="PTHR37089">
    <property type="entry name" value="PROTEIN U-RELATED"/>
    <property type="match status" value="1"/>
</dbReference>
<dbReference type="Pfam" id="PF05229">
    <property type="entry name" value="SCPU"/>
    <property type="match status" value="2"/>
</dbReference>
<dbReference type="EMBL" id="NPZB01000001">
    <property type="protein sequence ID" value="PNS09554.1"/>
    <property type="molecule type" value="Genomic_DNA"/>
</dbReference>
<dbReference type="Proteomes" id="UP000236220">
    <property type="component" value="Unassembled WGS sequence"/>
</dbReference>
<evidence type="ECO:0000313" key="3">
    <source>
        <dbReference type="EMBL" id="PNS09554.1"/>
    </source>
</evidence>
<accession>A0A2K1Q3F6</accession>
<feature type="domain" description="Spore coat protein U/FanG" evidence="2">
    <location>
        <begin position="191"/>
        <end position="323"/>
    </location>
</feature>